<reference evidence="1 2" key="1">
    <citation type="journal article" date="2023" name="Microbiol. Resour. Announc.">
        <title>Complete Genome Sequence of Imperialibacter roseus strain P4T.</title>
        <authorList>
            <person name="Tizabi D.R."/>
            <person name="Bachvaroff T."/>
            <person name="Hill R.T."/>
        </authorList>
    </citation>
    <scope>NUCLEOTIDE SEQUENCE [LARGE SCALE GENOMIC DNA]</scope>
    <source>
        <strain evidence="1 2">P4T</strain>
    </source>
</reference>
<dbReference type="Pfam" id="PF04237">
    <property type="entry name" value="YjbR"/>
    <property type="match status" value="1"/>
</dbReference>
<gene>
    <name evidence="1" type="ORF">RT717_13235</name>
</gene>
<dbReference type="PANTHER" id="PTHR35145">
    <property type="entry name" value="CYTOPLASMIC PROTEIN-RELATED"/>
    <property type="match status" value="1"/>
</dbReference>
<dbReference type="PANTHER" id="PTHR35145:SF1">
    <property type="entry name" value="CYTOPLASMIC PROTEIN"/>
    <property type="match status" value="1"/>
</dbReference>
<dbReference type="GO" id="GO:0003677">
    <property type="term" value="F:DNA binding"/>
    <property type="evidence" value="ECO:0007669"/>
    <property type="project" value="UniProtKB-KW"/>
</dbReference>
<dbReference type="RefSeq" id="WP_317492218.1">
    <property type="nucleotide sequence ID" value="NZ_CP136051.1"/>
</dbReference>
<evidence type="ECO:0000313" key="2">
    <source>
        <dbReference type="Proteomes" id="UP001302349"/>
    </source>
</evidence>
<organism evidence="1 2">
    <name type="scientific">Imperialibacter roseus</name>
    <dbReference type="NCBI Taxonomy" id="1324217"/>
    <lineage>
        <taxon>Bacteria</taxon>
        <taxon>Pseudomonadati</taxon>
        <taxon>Bacteroidota</taxon>
        <taxon>Cytophagia</taxon>
        <taxon>Cytophagales</taxon>
        <taxon>Flammeovirgaceae</taxon>
        <taxon>Imperialibacter</taxon>
    </lineage>
</organism>
<accession>A0ABZ0IX81</accession>
<evidence type="ECO:0000313" key="1">
    <source>
        <dbReference type="EMBL" id="WOK09604.1"/>
    </source>
</evidence>
<sequence length="118" mass="13740">MNIEEYREYCIRKPGVTEGFPFDSNTLVFKVMGKMFALADVELFRTINLKCDPDRAIQLRESYEGIKPGYHMNKQHWNTVDTDGSVGDKLLYELIDHSYTLIVDSLPKKLKEELANYE</sequence>
<keyword evidence="2" id="KW-1185">Reference proteome</keyword>
<dbReference type="InterPro" id="IPR058532">
    <property type="entry name" value="YjbR/MT2646/Rv2570-like"/>
</dbReference>
<name>A0ABZ0IX81_9BACT</name>
<dbReference type="EMBL" id="CP136051">
    <property type="protein sequence ID" value="WOK09604.1"/>
    <property type="molecule type" value="Genomic_DNA"/>
</dbReference>
<dbReference type="SUPFAM" id="SSF142906">
    <property type="entry name" value="YjbR-like"/>
    <property type="match status" value="1"/>
</dbReference>
<dbReference type="Gene3D" id="3.90.1150.30">
    <property type="match status" value="1"/>
</dbReference>
<dbReference type="InterPro" id="IPR007351">
    <property type="entry name" value="YjbR"/>
</dbReference>
<dbReference type="Proteomes" id="UP001302349">
    <property type="component" value="Chromosome"/>
</dbReference>
<protein>
    <submittedName>
        <fullName evidence="1">MmcQ/YjbR family DNA-binding protein</fullName>
    </submittedName>
</protein>
<dbReference type="InterPro" id="IPR038056">
    <property type="entry name" value="YjbR-like_sf"/>
</dbReference>
<proteinExistence type="predicted"/>
<keyword evidence="1" id="KW-0238">DNA-binding</keyword>